<proteinExistence type="predicted"/>
<accession>A0A4Y2R2T6</accession>
<organism evidence="1 2">
    <name type="scientific">Araneus ventricosus</name>
    <name type="common">Orbweaver spider</name>
    <name type="synonym">Epeira ventricosa</name>
    <dbReference type="NCBI Taxonomy" id="182803"/>
    <lineage>
        <taxon>Eukaryota</taxon>
        <taxon>Metazoa</taxon>
        <taxon>Ecdysozoa</taxon>
        <taxon>Arthropoda</taxon>
        <taxon>Chelicerata</taxon>
        <taxon>Arachnida</taxon>
        <taxon>Araneae</taxon>
        <taxon>Araneomorphae</taxon>
        <taxon>Entelegynae</taxon>
        <taxon>Araneoidea</taxon>
        <taxon>Araneidae</taxon>
        <taxon>Araneus</taxon>
    </lineage>
</organism>
<dbReference type="Proteomes" id="UP000499080">
    <property type="component" value="Unassembled WGS sequence"/>
</dbReference>
<dbReference type="EMBL" id="BGPR01015603">
    <property type="protein sequence ID" value="GBN69901.1"/>
    <property type="molecule type" value="Genomic_DNA"/>
</dbReference>
<keyword evidence="2" id="KW-1185">Reference proteome</keyword>
<name>A0A4Y2R2T6_ARAVE</name>
<reference evidence="1 2" key="1">
    <citation type="journal article" date="2019" name="Sci. Rep.">
        <title>Orb-weaving spider Araneus ventricosus genome elucidates the spidroin gene catalogue.</title>
        <authorList>
            <person name="Kono N."/>
            <person name="Nakamura H."/>
            <person name="Ohtoshi R."/>
            <person name="Moran D.A.P."/>
            <person name="Shinohara A."/>
            <person name="Yoshida Y."/>
            <person name="Fujiwara M."/>
            <person name="Mori M."/>
            <person name="Tomita M."/>
            <person name="Arakawa K."/>
        </authorList>
    </citation>
    <scope>NUCLEOTIDE SEQUENCE [LARGE SCALE GENOMIC DNA]</scope>
</reference>
<evidence type="ECO:0000313" key="1">
    <source>
        <dbReference type="EMBL" id="GBN69901.1"/>
    </source>
</evidence>
<evidence type="ECO:0000313" key="2">
    <source>
        <dbReference type="Proteomes" id="UP000499080"/>
    </source>
</evidence>
<dbReference type="AlphaFoldDB" id="A0A4Y2R2T6"/>
<gene>
    <name evidence="1" type="ORF">AVEN_62900_1</name>
</gene>
<protein>
    <submittedName>
        <fullName evidence="1">Uncharacterized protein</fullName>
    </submittedName>
</protein>
<sequence length="101" mass="11888">MEKITSVGHVHFFVYENEKDFPSKIFVVDVRDPRRSLLFMVAKYHTFETPMDEAQNQVISRTNSRIPVKFNGQTTLVEATTKIQEFIQNDYPNEYERQVTA</sequence>
<comment type="caution">
    <text evidence="1">The sequence shown here is derived from an EMBL/GenBank/DDBJ whole genome shotgun (WGS) entry which is preliminary data.</text>
</comment>